<evidence type="ECO:0000259" key="15">
    <source>
        <dbReference type="PROSITE" id="PS50112"/>
    </source>
</evidence>
<evidence type="ECO:0000256" key="7">
    <source>
        <dbReference type="ARBA" id="ARBA00022741"/>
    </source>
</evidence>
<dbReference type="OrthoDB" id="9762141at2"/>
<dbReference type="Gene3D" id="3.30.450.40">
    <property type="match status" value="2"/>
</dbReference>
<feature type="domain" description="PAC" evidence="16">
    <location>
        <begin position="215"/>
        <end position="267"/>
    </location>
</feature>
<dbReference type="InterPro" id="IPR001789">
    <property type="entry name" value="Sig_transdc_resp-reg_receiver"/>
</dbReference>
<dbReference type="InterPro" id="IPR029787">
    <property type="entry name" value="Nucleotide_cyclase"/>
</dbReference>
<keyword evidence="8" id="KW-0418">Kinase</keyword>
<dbReference type="InterPro" id="IPR013655">
    <property type="entry name" value="PAS_fold_3"/>
</dbReference>
<evidence type="ECO:0000313" key="20">
    <source>
        <dbReference type="Proteomes" id="UP000002985"/>
    </source>
</evidence>
<dbReference type="InterPro" id="IPR011006">
    <property type="entry name" value="CheY-like_superfamily"/>
</dbReference>
<dbReference type="SMART" id="SM00267">
    <property type="entry name" value="GGDEF"/>
    <property type="match status" value="1"/>
</dbReference>
<name>I3IR17_9BACT</name>
<dbReference type="InterPro" id="IPR003018">
    <property type="entry name" value="GAF"/>
</dbReference>
<dbReference type="Pfam" id="PF00563">
    <property type="entry name" value="EAL"/>
    <property type="match status" value="1"/>
</dbReference>
<comment type="caution">
    <text evidence="19">The sequence shown here is derived from an EMBL/GenBank/DDBJ whole genome shotgun (WGS) entry which is preliminary data.</text>
</comment>
<keyword evidence="2" id="KW-1003">Cell membrane</keyword>
<dbReference type="GO" id="GO:0071732">
    <property type="term" value="P:cellular response to nitric oxide"/>
    <property type="evidence" value="ECO:0007669"/>
    <property type="project" value="UniProtKB-ARBA"/>
</dbReference>
<keyword evidence="4" id="KW-0808">Transferase</keyword>
<evidence type="ECO:0000256" key="5">
    <source>
        <dbReference type="ARBA" id="ARBA00022692"/>
    </source>
</evidence>
<dbReference type="PANTHER" id="PTHR44757">
    <property type="entry name" value="DIGUANYLATE CYCLASE DGCP"/>
    <property type="match status" value="1"/>
</dbReference>
<dbReference type="InterPro" id="IPR029016">
    <property type="entry name" value="GAF-like_dom_sf"/>
</dbReference>
<keyword evidence="5" id="KW-0812">Transmembrane</keyword>
<organism evidence="19 20">
    <name type="scientific">Candidatus Jettenia caeni</name>
    <dbReference type="NCBI Taxonomy" id="247490"/>
    <lineage>
        <taxon>Bacteria</taxon>
        <taxon>Pseudomonadati</taxon>
        <taxon>Planctomycetota</taxon>
        <taxon>Candidatus Brocadiia</taxon>
        <taxon>Candidatus Brocadiales</taxon>
        <taxon>Candidatus Brocadiaceae</taxon>
        <taxon>Candidatus Jettenia</taxon>
    </lineage>
</organism>
<dbReference type="SMART" id="SM00086">
    <property type="entry name" value="PAC"/>
    <property type="match status" value="2"/>
</dbReference>
<dbReference type="SMART" id="SM00065">
    <property type="entry name" value="GAF"/>
    <property type="match status" value="2"/>
</dbReference>
<feature type="domain" description="PAS" evidence="15">
    <location>
        <begin position="263"/>
        <end position="309"/>
    </location>
</feature>
<keyword evidence="6" id="KW-0677">Repeat</keyword>
<dbReference type="SUPFAM" id="SSF52172">
    <property type="entry name" value="CheY-like"/>
    <property type="match status" value="1"/>
</dbReference>
<dbReference type="InterPro" id="IPR000160">
    <property type="entry name" value="GGDEF_dom"/>
</dbReference>
<dbReference type="InterPro" id="IPR001610">
    <property type="entry name" value="PAC"/>
</dbReference>
<keyword evidence="9" id="KW-1133">Transmembrane helix</keyword>
<dbReference type="GO" id="GO:0005886">
    <property type="term" value="C:plasma membrane"/>
    <property type="evidence" value="ECO:0007669"/>
    <property type="project" value="UniProtKB-SubCell"/>
</dbReference>
<reference evidence="19 20" key="1">
    <citation type="journal article" date="2012" name="FEBS Lett.">
        <title>Anammox organism KSU-1 expresses a NirK-type copper-containing nitrite reductase instead of a NirS-type with cytochrome cd1.</title>
        <authorList>
            <person name="Hira D."/>
            <person name="Toh H."/>
            <person name="Migita C.T."/>
            <person name="Okubo H."/>
            <person name="Nishiyama T."/>
            <person name="Hattori M."/>
            <person name="Furukawa K."/>
            <person name="Fujii T."/>
        </authorList>
    </citation>
    <scope>NUCLEOTIDE SEQUENCE [LARGE SCALE GENOMIC DNA]</scope>
</reference>
<dbReference type="Gene3D" id="3.40.50.2300">
    <property type="match status" value="1"/>
</dbReference>
<feature type="coiled-coil region" evidence="13">
    <location>
        <begin position="107"/>
        <end position="150"/>
    </location>
</feature>
<keyword evidence="7" id="KW-0547">Nucleotide-binding</keyword>
<dbReference type="CDD" id="cd01948">
    <property type="entry name" value="EAL"/>
    <property type="match status" value="1"/>
</dbReference>
<dbReference type="GO" id="GO:0016301">
    <property type="term" value="F:kinase activity"/>
    <property type="evidence" value="ECO:0007669"/>
    <property type="project" value="UniProtKB-KW"/>
</dbReference>
<dbReference type="Pfam" id="PF00990">
    <property type="entry name" value="GGDEF"/>
    <property type="match status" value="1"/>
</dbReference>
<evidence type="ECO:0000259" key="17">
    <source>
        <dbReference type="PROSITE" id="PS50883"/>
    </source>
</evidence>
<dbReference type="InterPro" id="IPR052155">
    <property type="entry name" value="Biofilm_reg_signaling"/>
</dbReference>
<feature type="domain" description="PAC" evidence="16">
    <location>
        <begin position="334"/>
        <end position="388"/>
    </location>
</feature>
<dbReference type="Gene3D" id="3.30.450.20">
    <property type="entry name" value="PAS domain"/>
    <property type="match status" value="2"/>
</dbReference>
<evidence type="ECO:0000259" key="14">
    <source>
        <dbReference type="PROSITE" id="PS50110"/>
    </source>
</evidence>
<evidence type="ECO:0000256" key="2">
    <source>
        <dbReference type="ARBA" id="ARBA00022475"/>
    </source>
</evidence>
<feature type="domain" description="PAS" evidence="15">
    <location>
        <begin position="165"/>
        <end position="212"/>
    </location>
</feature>
<evidence type="ECO:0000256" key="10">
    <source>
        <dbReference type="ARBA" id="ARBA00023136"/>
    </source>
</evidence>
<evidence type="ECO:0000256" key="8">
    <source>
        <dbReference type="ARBA" id="ARBA00022777"/>
    </source>
</evidence>
<proteinExistence type="predicted"/>
<evidence type="ECO:0000256" key="4">
    <source>
        <dbReference type="ARBA" id="ARBA00022679"/>
    </source>
</evidence>
<dbReference type="AlphaFoldDB" id="I3IR17"/>
<dbReference type="CDD" id="cd00130">
    <property type="entry name" value="PAS"/>
    <property type="match status" value="2"/>
</dbReference>
<dbReference type="SUPFAM" id="SSF55781">
    <property type="entry name" value="GAF domain-like"/>
    <property type="match status" value="2"/>
</dbReference>
<gene>
    <name evidence="19" type="ORF">KSU1_D0853</name>
</gene>
<dbReference type="NCBIfam" id="TIGR00229">
    <property type="entry name" value="sensory_box"/>
    <property type="match status" value="2"/>
</dbReference>
<dbReference type="SMART" id="SM00052">
    <property type="entry name" value="EAL"/>
    <property type="match status" value="1"/>
</dbReference>
<protein>
    <submittedName>
        <fullName evidence="19">Diguanylate cyclase/phosphodiesterase</fullName>
    </submittedName>
</protein>
<keyword evidence="10" id="KW-0472">Membrane</keyword>
<dbReference type="InterPro" id="IPR001633">
    <property type="entry name" value="EAL_dom"/>
</dbReference>
<dbReference type="SUPFAM" id="SSF141868">
    <property type="entry name" value="EAL domain-like"/>
    <property type="match status" value="1"/>
</dbReference>
<keyword evidence="13" id="KW-0175">Coiled coil</keyword>
<accession>I3IR17</accession>
<feature type="domain" description="EAL" evidence="17">
    <location>
        <begin position="905"/>
        <end position="1159"/>
    </location>
</feature>
<dbReference type="InterPro" id="IPR000014">
    <property type="entry name" value="PAS"/>
</dbReference>
<comment type="subcellular location">
    <subcellularLocation>
        <location evidence="1">Cell inner membrane</location>
        <topology evidence="1">Multi-pass membrane protein</topology>
    </subcellularLocation>
</comment>
<evidence type="ECO:0000256" key="9">
    <source>
        <dbReference type="ARBA" id="ARBA00022989"/>
    </source>
</evidence>
<feature type="domain" description="GGDEF" evidence="18">
    <location>
        <begin position="763"/>
        <end position="896"/>
    </location>
</feature>
<keyword evidence="20" id="KW-1185">Reference proteome</keyword>
<evidence type="ECO:0000256" key="3">
    <source>
        <dbReference type="ARBA" id="ARBA00022519"/>
    </source>
</evidence>
<dbReference type="NCBIfam" id="TIGR00254">
    <property type="entry name" value="GGDEF"/>
    <property type="match status" value="1"/>
</dbReference>
<sequence>MRKLLRVLIIEDSPDDTELLLRELRCGGYDPVYERVETASGMKILLEQQEWDVVLSDHSMPLFSGIGALTQLQLSGLDLPFIIVSGTIGEEIAVAAMRAGAHDYLMKDNLARLVPAIERELKEAEERRKRKEAEEALRKSEASLANAQRIAHLGNWQWNMRENKTYWSDEMYRIFGFAPQTIDGVCEAYLNSVHPDDRVLVKQSLDEALSRGKPYRIEHRIVLPGGSVRIVHGQAEVILDDTGMVVQVNGIVQDITERKHMEELCKLSNAIEQISNSIIVTDTEGKIEYVNANFMKLTGYTSEEIMGKNPSVLKSGKTPYENYKQLWNTITSGNKWQGEFINKKKNGELYWELTSISPVKNPDGVITNFIAIKEDITDRKKVERHLCLQYATTRVLVESIAIDEVIPKIIQAVCESLGWDIGIFWTIDQKTNVLRCIEIWHRPFVEVPGFKALSRQIVFSFGTGLPGKIWASSKPIWISDIARDASFLRAALAAKEDLHGAFGFPVFTRNEILGVLEFFSHEVQQPDEDLLTMMMSIGGQIGKFIEQKQADEALRRRIDFEKTVASISTRFVALSDFNNAISVSLADIGLLSEADRVYLFQFRDKGGIMDNTHEWCAKEINSKIQNLQNLPTSKFPWLMEKLHTGDVIHIPDVSKMSPEAVAEKEVLEKYAIKSLLALPVYAEKRLVGFIGFDNALTTGSRYEEDLALLRITAEIIGNAIARRQSESLINHMAYHDALTNLPNRILLQDRLEVAIMQAKRNEHMVAVMLLDLDRFKTINDTLGHHMGDLLLKAVAERLTRCMRESNTIVRMGGDEFIVVVPDLAHAKNAAIVAQKILDVLYQPFQIEGYEIHTTTSIGVSIYPIDADDASMLIKKADTAMYHAKEQGRNTFEFYMESMNSNNFERMMLENSLRKVLERGELSIYYQPQVDMDTEQIIGVEALVRWKHPDLGMIYPSKFIPIAEETGFIIPIGEWVLTTACTQAKAWHNAGFPTLRVSVNLSARQIKQQNLVGMVAGVLKETGLDPKYLELEITESIVMHNIESSLKVLCELKELGIRLSIDDFGMGYSSLSYLRRFSIDTIKIDQSFVRDITTNQDDAAIVTAIIAIAESLKLKVIAEGVENKEQLAFLHQICCNEIQGYIYSHPLSAVDMGKLLLKKYKSEE</sequence>
<dbReference type="Proteomes" id="UP000002985">
    <property type="component" value="Unassembled WGS sequence"/>
</dbReference>
<dbReference type="Gene3D" id="3.20.20.450">
    <property type="entry name" value="EAL domain"/>
    <property type="match status" value="1"/>
</dbReference>
<evidence type="ECO:0000256" key="12">
    <source>
        <dbReference type="PROSITE-ProRule" id="PRU00169"/>
    </source>
</evidence>
<dbReference type="CDD" id="cd00156">
    <property type="entry name" value="REC"/>
    <property type="match status" value="1"/>
</dbReference>
<dbReference type="PANTHER" id="PTHR44757:SF2">
    <property type="entry name" value="BIOFILM ARCHITECTURE MAINTENANCE PROTEIN MBAA"/>
    <property type="match status" value="1"/>
</dbReference>
<dbReference type="EMBL" id="BAFH01000004">
    <property type="protein sequence ID" value="GAB64162.1"/>
    <property type="molecule type" value="Genomic_DNA"/>
</dbReference>
<dbReference type="PROSITE" id="PS50110">
    <property type="entry name" value="RESPONSE_REGULATORY"/>
    <property type="match status" value="1"/>
</dbReference>
<evidence type="ECO:0000256" key="1">
    <source>
        <dbReference type="ARBA" id="ARBA00004429"/>
    </source>
</evidence>
<dbReference type="PROSITE" id="PS50113">
    <property type="entry name" value="PAC"/>
    <property type="match status" value="2"/>
</dbReference>
<keyword evidence="12" id="KW-0597">Phosphoprotein</keyword>
<dbReference type="SMART" id="SM00091">
    <property type="entry name" value="PAS"/>
    <property type="match status" value="2"/>
</dbReference>
<dbReference type="CDD" id="cd01949">
    <property type="entry name" value="GGDEF"/>
    <property type="match status" value="1"/>
</dbReference>
<evidence type="ECO:0000259" key="18">
    <source>
        <dbReference type="PROSITE" id="PS50887"/>
    </source>
</evidence>
<evidence type="ECO:0000256" key="13">
    <source>
        <dbReference type="SAM" id="Coils"/>
    </source>
</evidence>
<dbReference type="InterPro" id="IPR035919">
    <property type="entry name" value="EAL_sf"/>
</dbReference>
<dbReference type="PROSITE" id="PS50112">
    <property type="entry name" value="PAS"/>
    <property type="match status" value="2"/>
</dbReference>
<dbReference type="Pfam" id="PF01590">
    <property type="entry name" value="GAF"/>
    <property type="match status" value="1"/>
</dbReference>
<dbReference type="InterPro" id="IPR035965">
    <property type="entry name" value="PAS-like_dom_sf"/>
</dbReference>
<evidence type="ECO:0000256" key="11">
    <source>
        <dbReference type="ARBA" id="ARBA00051114"/>
    </source>
</evidence>
<dbReference type="STRING" id="247490.KSU1_D0853"/>
<dbReference type="Pfam" id="PF13185">
    <property type="entry name" value="GAF_2"/>
    <property type="match status" value="1"/>
</dbReference>
<comment type="catalytic activity">
    <reaction evidence="11">
        <text>3',3'-c-di-GMP + H2O = 5'-phosphoguanylyl(3'-&gt;5')guanosine + H(+)</text>
        <dbReference type="Rhea" id="RHEA:24902"/>
        <dbReference type="ChEBI" id="CHEBI:15377"/>
        <dbReference type="ChEBI" id="CHEBI:15378"/>
        <dbReference type="ChEBI" id="CHEBI:58754"/>
        <dbReference type="ChEBI" id="CHEBI:58805"/>
        <dbReference type="EC" id="3.1.4.52"/>
    </reaction>
    <physiologicalReaction direction="left-to-right" evidence="11">
        <dbReference type="Rhea" id="RHEA:24903"/>
    </physiologicalReaction>
</comment>
<dbReference type="GO" id="GO:0000166">
    <property type="term" value="F:nucleotide binding"/>
    <property type="evidence" value="ECO:0007669"/>
    <property type="project" value="UniProtKB-KW"/>
</dbReference>
<dbReference type="GO" id="GO:0000160">
    <property type="term" value="P:phosphorelay signal transduction system"/>
    <property type="evidence" value="ECO:0007669"/>
    <property type="project" value="InterPro"/>
</dbReference>
<feature type="modified residue" description="4-aspartylphosphate" evidence="12">
    <location>
        <position position="57"/>
    </location>
</feature>
<dbReference type="SUPFAM" id="SSF55785">
    <property type="entry name" value="PYP-like sensor domain (PAS domain)"/>
    <property type="match status" value="2"/>
</dbReference>
<dbReference type="PROSITE" id="PS50883">
    <property type="entry name" value="EAL"/>
    <property type="match status" value="1"/>
</dbReference>
<dbReference type="Gene3D" id="3.30.70.270">
    <property type="match status" value="1"/>
</dbReference>
<dbReference type="PROSITE" id="PS50887">
    <property type="entry name" value="GGDEF"/>
    <property type="match status" value="1"/>
</dbReference>
<dbReference type="FunFam" id="2.10.70.100:FF:000001">
    <property type="entry name" value="Sensory transduction histidine kinase"/>
    <property type="match status" value="1"/>
</dbReference>
<dbReference type="Gene3D" id="2.10.70.100">
    <property type="match status" value="1"/>
</dbReference>
<dbReference type="InterPro" id="IPR043128">
    <property type="entry name" value="Rev_trsase/Diguanyl_cyclase"/>
</dbReference>
<dbReference type="Pfam" id="PF08447">
    <property type="entry name" value="PAS_3"/>
    <property type="match status" value="1"/>
</dbReference>
<dbReference type="Pfam" id="PF00072">
    <property type="entry name" value="Response_reg"/>
    <property type="match status" value="1"/>
</dbReference>
<evidence type="ECO:0000256" key="6">
    <source>
        <dbReference type="ARBA" id="ARBA00022737"/>
    </source>
</evidence>
<dbReference type="SMART" id="SM00448">
    <property type="entry name" value="REC"/>
    <property type="match status" value="1"/>
</dbReference>
<feature type="domain" description="Response regulatory" evidence="14">
    <location>
        <begin position="6"/>
        <end position="122"/>
    </location>
</feature>
<dbReference type="FunFam" id="3.20.20.450:FF:000001">
    <property type="entry name" value="Cyclic di-GMP phosphodiesterase yahA"/>
    <property type="match status" value="1"/>
</dbReference>
<dbReference type="Pfam" id="PF13426">
    <property type="entry name" value="PAS_9"/>
    <property type="match status" value="1"/>
</dbReference>
<keyword evidence="3" id="KW-0997">Cell inner membrane</keyword>
<dbReference type="FunFam" id="3.30.70.270:FF:000001">
    <property type="entry name" value="Diguanylate cyclase domain protein"/>
    <property type="match status" value="1"/>
</dbReference>
<dbReference type="InterPro" id="IPR000700">
    <property type="entry name" value="PAS-assoc_C"/>
</dbReference>
<evidence type="ECO:0000259" key="16">
    <source>
        <dbReference type="PROSITE" id="PS50113"/>
    </source>
</evidence>
<dbReference type="GO" id="GO:0071111">
    <property type="term" value="F:cyclic-guanylate-specific phosphodiesterase activity"/>
    <property type="evidence" value="ECO:0007669"/>
    <property type="project" value="UniProtKB-EC"/>
</dbReference>
<dbReference type="SUPFAM" id="SSF55073">
    <property type="entry name" value="Nucleotide cyclase"/>
    <property type="match status" value="1"/>
</dbReference>
<dbReference type="eggNOG" id="COG5001">
    <property type="taxonomic scope" value="Bacteria"/>
</dbReference>
<evidence type="ECO:0000313" key="19">
    <source>
        <dbReference type="EMBL" id="GAB64162.1"/>
    </source>
</evidence>